<feature type="transmembrane region" description="Helical" evidence="2">
    <location>
        <begin position="254"/>
        <end position="273"/>
    </location>
</feature>
<keyword evidence="6" id="KW-1185">Reference proteome</keyword>
<evidence type="ECO:0000259" key="4">
    <source>
        <dbReference type="Pfam" id="PF09972"/>
    </source>
</evidence>
<dbReference type="InterPro" id="IPR018702">
    <property type="entry name" value="DUF2207"/>
</dbReference>
<feature type="region of interest" description="Disordered" evidence="1">
    <location>
        <begin position="589"/>
        <end position="621"/>
    </location>
</feature>
<keyword evidence="2" id="KW-0812">Transmembrane</keyword>
<feature type="chain" id="PRO_5045110294" evidence="3">
    <location>
        <begin position="33"/>
        <end position="621"/>
    </location>
</feature>
<dbReference type="RefSeq" id="WP_243553903.1">
    <property type="nucleotide sequence ID" value="NZ_CP094528.1"/>
</dbReference>
<keyword evidence="3" id="KW-0732">Signal</keyword>
<dbReference type="Proteomes" id="UP000832097">
    <property type="component" value="Chromosome"/>
</dbReference>
<keyword evidence="2" id="KW-1133">Transmembrane helix</keyword>
<feature type="domain" description="DUF2207" evidence="4">
    <location>
        <begin position="66"/>
        <end position="237"/>
    </location>
</feature>
<feature type="transmembrane region" description="Helical" evidence="2">
    <location>
        <begin position="459"/>
        <end position="479"/>
    </location>
</feature>
<proteinExistence type="predicted"/>
<feature type="compositionally biased region" description="Gly residues" evidence="1">
    <location>
        <begin position="600"/>
        <end position="621"/>
    </location>
</feature>
<protein>
    <submittedName>
        <fullName evidence="5">DUF2207 domain-containing protein</fullName>
    </submittedName>
</protein>
<dbReference type="EMBL" id="CP094528">
    <property type="protein sequence ID" value="UOE42943.1"/>
    <property type="molecule type" value="Genomic_DNA"/>
</dbReference>
<evidence type="ECO:0000256" key="1">
    <source>
        <dbReference type="SAM" id="MobiDB-lite"/>
    </source>
</evidence>
<evidence type="ECO:0000256" key="2">
    <source>
        <dbReference type="SAM" id="Phobius"/>
    </source>
</evidence>
<evidence type="ECO:0000256" key="3">
    <source>
        <dbReference type="SAM" id="SignalP"/>
    </source>
</evidence>
<organism evidence="5 6">
    <name type="scientific">Agromyces larvae</name>
    <dbReference type="NCBI Taxonomy" id="2929802"/>
    <lineage>
        <taxon>Bacteria</taxon>
        <taxon>Bacillati</taxon>
        <taxon>Actinomycetota</taxon>
        <taxon>Actinomycetes</taxon>
        <taxon>Micrococcales</taxon>
        <taxon>Microbacteriaceae</taxon>
        <taxon>Agromyces</taxon>
    </lineage>
</organism>
<reference evidence="5 6" key="1">
    <citation type="submission" date="2022-03" db="EMBL/GenBank/DDBJ databases">
        <title>Mucilaginibacter sp. isolated from the gut of Protaetia brevitarsis seulensis larvae.</title>
        <authorList>
            <person name="Won M."/>
            <person name="Kim S.-J."/>
            <person name="Kwon S.-W."/>
        </authorList>
    </citation>
    <scope>NUCLEOTIDE SEQUENCE [LARGE SCALE GENOMIC DNA]</scope>
    <source>
        <strain evidence="5 6">CFWR-12</strain>
    </source>
</reference>
<evidence type="ECO:0000313" key="6">
    <source>
        <dbReference type="Proteomes" id="UP000832097"/>
    </source>
</evidence>
<dbReference type="Pfam" id="PF09972">
    <property type="entry name" value="DUF2207"/>
    <property type="match status" value="1"/>
</dbReference>
<evidence type="ECO:0000313" key="5">
    <source>
        <dbReference type="EMBL" id="UOE42943.1"/>
    </source>
</evidence>
<keyword evidence="2" id="KW-0472">Membrane</keyword>
<feature type="signal peptide" evidence="3">
    <location>
        <begin position="1"/>
        <end position="32"/>
    </location>
</feature>
<gene>
    <name evidence="5" type="ORF">MTO99_12175</name>
</gene>
<sequence length="621" mass="65288">MNSRVRDLAVRVAVGGAITLATVFAMPAAAVAAPTPASVASGVEDFTFDSFHADYELGRDDGGHSTLTTVETIVARFPDFDQNRGIVRQLVDTYRGQPTDLHVVSVTDAEGRPVPYESESEDGIVTLALGTDEFVHGVQTYVITYTQRNITRHYADTDADEFYWDVNGEHWRQPFGTVSAEVHVDDDLRAAATGGANAGVGSFGETDPVDIVTTDTGWSVTTTDVQPEATLTFAIGFEPGTFTPRDTGFFAEPWPTLSVLSALLAVAALVIAARVRSTRLRDAPGRATIVAEYLPPRGLSIPMATTVARSSRSPITAQLLQLALLGSMRVIEKPGLGGLLRAPEYVLQYVENPAPESAARRLRRPEATPDDTRALHAVFGENLVHGETRSLSAPSASIASGLQALLSSARTAAVDQGLRRKRPMGLVMLVGAMAGLGTVLALVFAITSVERDVGGGLPWIGVLAGVGSLIATIALVAKWPYEAAGAELRDHLAGLDLYIRLAEADRIRVLQSPAGAIREPIAVDDPAQVLELTERLLPWAVLLGHERRWAEVLGRAYEQAGSEPDWYVGTQPFSSVSFASSLDSISTTTTASFDSSSSSGGSGGGGVSAGGGGGGGGGGGR</sequence>
<feature type="transmembrane region" description="Helical" evidence="2">
    <location>
        <begin position="426"/>
        <end position="447"/>
    </location>
</feature>
<accession>A0ABY4BYZ2</accession>
<name>A0ABY4BYZ2_9MICO</name>